<dbReference type="CDD" id="cd03676">
    <property type="entry name" value="NUDIX_Tnr3_like"/>
    <property type="match status" value="1"/>
</dbReference>
<dbReference type="Proteomes" id="UP000268229">
    <property type="component" value="Chromosome"/>
</dbReference>
<evidence type="ECO:0000313" key="4">
    <source>
        <dbReference type="EMBL" id="VEJ22070.1"/>
    </source>
</evidence>
<dbReference type="OrthoDB" id="5621792at2"/>
<accession>A0A3S4XUC4</accession>
<dbReference type="AlphaFoldDB" id="A0A3S4XUC4"/>
<keyword evidence="4" id="KW-0418">Kinase</keyword>
<dbReference type="InterPro" id="IPR020084">
    <property type="entry name" value="NUDIX_hydrolase_CS"/>
</dbReference>
<organism evidence="4 5">
    <name type="scientific">Neisseria animaloris</name>
    <dbReference type="NCBI Taxonomy" id="326522"/>
    <lineage>
        <taxon>Bacteria</taxon>
        <taxon>Pseudomonadati</taxon>
        <taxon>Pseudomonadota</taxon>
        <taxon>Betaproteobacteria</taxon>
        <taxon>Neisseriales</taxon>
        <taxon>Neisseriaceae</taxon>
        <taxon>Neisseria</taxon>
    </lineage>
</organism>
<evidence type="ECO:0000256" key="2">
    <source>
        <dbReference type="ARBA" id="ARBA00022801"/>
    </source>
</evidence>
<evidence type="ECO:0000313" key="5">
    <source>
        <dbReference type="Proteomes" id="UP000268229"/>
    </source>
</evidence>
<evidence type="ECO:0000256" key="1">
    <source>
        <dbReference type="ARBA" id="ARBA00001946"/>
    </source>
</evidence>
<sequence length="291" mass="33379">MNRPRFTYCLGELEQNRLWECLQSHFDWGSSIWKPLWLNGLKLGSLNEKWSERVRLDWSGGITETDGDVHLHTDGWLAMGDSLQHMAQGWKQFGYLSGWRNEQFDVNDSEGRPLFTLERSAFRPLGLLSRAVHINGLTEYEGEWVFWIGRRSPYKAVDPNKLDNLVGGGIASGESIREAMLREGMEEAGLDEALLQNLSGQSRRRSCRPVSRGLHNEELFIFDIVLPPDVLPENQDGEVAEFRRMRIPELTEAMCSGLLMNDAFLATLDAFNRYGLLDRQHPLAVWLDENR</sequence>
<comment type="cofactor">
    <cofactor evidence="1">
        <name>Mg(2+)</name>
        <dbReference type="ChEBI" id="CHEBI:18420"/>
    </cofactor>
</comment>
<keyword evidence="2 4" id="KW-0378">Hydrolase</keyword>
<reference evidence="4 5" key="1">
    <citation type="submission" date="2018-12" db="EMBL/GenBank/DDBJ databases">
        <authorList>
            <consortium name="Pathogen Informatics"/>
        </authorList>
    </citation>
    <scope>NUCLEOTIDE SEQUENCE [LARGE SCALE GENOMIC DNA]</scope>
    <source>
        <strain evidence="4 5">NCTC12227</strain>
    </source>
</reference>
<dbReference type="InterPro" id="IPR000086">
    <property type="entry name" value="NUDIX_hydrolase_dom"/>
</dbReference>
<proteinExistence type="predicted"/>
<dbReference type="EMBL" id="LR134516">
    <property type="protein sequence ID" value="VEJ22070.1"/>
    <property type="molecule type" value="Genomic_DNA"/>
</dbReference>
<name>A0A3S4XUC4_9NEIS</name>
<dbReference type="PROSITE" id="PS00893">
    <property type="entry name" value="NUDIX_BOX"/>
    <property type="match status" value="1"/>
</dbReference>
<dbReference type="GO" id="GO:0016301">
    <property type="term" value="F:kinase activity"/>
    <property type="evidence" value="ECO:0007669"/>
    <property type="project" value="UniProtKB-KW"/>
</dbReference>
<protein>
    <submittedName>
        <fullName evidence="4">Thiamin pyrophosphokinase-related protein</fullName>
        <ecNumber evidence="4">3.6.1.-</ecNumber>
    </submittedName>
</protein>
<keyword evidence="4" id="KW-0808">Transferase</keyword>
<dbReference type="EC" id="3.6.1.-" evidence="4"/>
<dbReference type="KEGG" id="nani:NCTC12227_01843"/>
<dbReference type="Pfam" id="PF00293">
    <property type="entry name" value="NUDIX"/>
    <property type="match status" value="1"/>
</dbReference>
<dbReference type="RefSeq" id="WP_126305039.1">
    <property type="nucleotide sequence ID" value="NZ_LR134516.1"/>
</dbReference>
<gene>
    <name evidence="4" type="ORF">NCTC12227_01843</name>
</gene>
<dbReference type="Gene3D" id="3.90.79.10">
    <property type="entry name" value="Nucleoside Triphosphate Pyrophosphohydrolase"/>
    <property type="match status" value="1"/>
</dbReference>
<feature type="domain" description="Nudix hydrolase" evidence="3">
    <location>
        <begin position="127"/>
        <end position="272"/>
    </location>
</feature>
<keyword evidence="5" id="KW-1185">Reference proteome</keyword>
<dbReference type="PROSITE" id="PS51462">
    <property type="entry name" value="NUDIX"/>
    <property type="match status" value="1"/>
</dbReference>
<dbReference type="SUPFAM" id="SSF55811">
    <property type="entry name" value="Nudix"/>
    <property type="match status" value="1"/>
</dbReference>
<dbReference type="GO" id="GO:0016787">
    <property type="term" value="F:hydrolase activity"/>
    <property type="evidence" value="ECO:0007669"/>
    <property type="project" value="UniProtKB-KW"/>
</dbReference>
<evidence type="ECO:0000259" key="3">
    <source>
        <dbReference type="PROSITE" id="PS51462"/>
    </source>
</evidence>
<dbReference type="InterPro" id="IPR015797">
    <property type="entry name" value="NUDIX_hydrolase-like_dom_sf"/>
</dbReference>
<dbReference type="STRING" id="326522.BWD08_08120"/>